<name>A0A1C7I6A0_9FIRM</name>
<proteinExistence type="predicted"/>
<protein>
    <recommendedName>
        <fullName evidence="3">ABC transporter family protein</fullName>
    </recommendedName>
</protein>
<gene>
    <name evidence="1" type="ORF">A4V09_04785</name>
</gene>
<dbReference type="SUPFAM" id="SSF52540">
    <property type="entry name" value="P-loop containing nucleoside triphosphate hydrolases"/>
    <property type="match status" value="1"/>
</dbReference>
<dbReference type="STRING" id="1796616.A4V09_04785"/>
<dbReference type="AlphaFoldDB" id="A0A1C7I6A0"/>
<evidence type="ECO:0000313" key="1">
    <source>
        <dbReference type="EMBL" id="ANU75136.1"/>
    </source>
</evidence>
<evidence type="ECO:0000313" key="2">
    <source>
        <dbReference type="Proteomes" id="UP000092574"/>
    </source>
</evidence>
<evidence type="ECO:0008006" key="3">
    <source>
        <dbReference type="Google" id="ProtNLM"/>
    </source>
</evidence>
<dbReference type="Gene3D" id="3.40.50.300">
    <property type="entry name" value="P-loop containing nucleotide triphosphate hydrolases"/>
    <property type="match status" value="1"/>
</dbReference>
<dbReference type="InterPro" id="IPR027417">
    <property type="entry name" value="P-loop_NTPase"/>
</dbReference>
<sequence length="216" mass="25135">MSELCFSMRNVTRWHRYGKMTADRISFSVEKGESVLITGCQGEELKEWMDLSTGFIRPDEGSIKRALNYGVIPEIFPKMEYMDVTDYALLPFVMKGESKRTAWDKVRSFLIESGLMEKKDLKAGFLTKYEQCVLMAVMALAGKPDFLIMGNCTRFLDTEEKMRFWKLLRIWLEELHPAFLCFSGIDEVPYPFKKRYRLCDGHWAVETETDSLDKIG</sequence>
<reference evidence="1" key="1">
    <citation type="submission" date="2017-04" db="EMBL/GenBank/DDBJ databases">
        <title>Complete Genome Sequences of Twelve Strains of a Stable Defined Moderately Diverse Mouse Microbiota 2 (sDMDMm2).</title>
        <authorList>
            <person name="Uchimura Y."/>
            <person name="Wyss M."/>
            <person name="Brugiroux S."/>
            <person name="Limenitakis J.P."/>
            <person name="Stecher B."/>
            <person name="McCoy K.D."/>
            <person name="Macpherson A.J."/>
        </authorList>
    </citation>
    <scope>NUCLEOTIDE SEQUENCE</scope>
    <source>
        <strain evidence="1">YL58</strain>
    </source>
</reference>
<dbReference type="Proteomes" id="UP000092574">
    <property type="component" value="Chromosome"/>
</dbReference>
<accession>A0A1C7I6A0</accession>
<organism evidence="1 2">
    <name type="scientific">Blautia pseudococcoides</name>
    <dbReference type="NCBI Taxonomy" id="1796616"/>
    <lineage>
        <taxon>Bacteria</taxon>
        <taxon>Bacillati</taxon>
        <taxon>Bacillota</taxon>
        <taxon>Clostridia</taxon>
        <taxon>Lachnospirales</taxon>
        <taxon>Lachnospiraceae</taxon>
        <taxon>Blautia</taxon>
    </lineage>
</organism>
<keyword evidence="2" id="KW-1185">Reference proteome</keyword>
<dbReference type="KEGG" id="byl:A4V09_04785"/>
<dbReference type="OrthoDB" id="1974974at2"/>
<dbReference type="EMBL" id="CP015405">
    <property type="protein sequence ID" value="ANU75136.1"/>
    <property type="molecule type" value="Genomic_DNA"/>
</dbReference>
<dbReference type="RefSeq" id="WP_065541351.1">
    <property type="nucleotide sequence ID" value="NZ_CP015405.2"/>
</dbReference>